<feature type="compositionally biased region" description="Basic and acidic residues" evidence="1">
    <location>
        <begin position="1"/>
        <end position="26"/>
    </location>
</feature>
<evidence type="ECO:0000313" key="3">
    <source>
        <dbReference type="Proteomes" id="UP000618733"/>
    </source>
</evidence>
<evidence type="ECO:0000313" key="2">
    <source>
        <dbReference type="EMBL" id="MBK0422722.1"/>
    </source>
</evidence>
<keyword evidence="3" id="KW-1185">Reference proteome</keyword>
<reference evidence="2" key="1">
    <citation type="submission" date="2020-12" db="EMBL/GenBank/DDBJ databases">
        <title>Leucobacter sp. CAS2, isolated from Chromium sludge.</title>
        <authorList>
            <person name="Xu Z."/>
        </authorList>
    </citation>
    <scope>NUCLEOTIDE SEQUENCE</scope>
    <source>
        <strain evidence="2">CSA2</strain>
    </source>
</reference>
<feature type="compositionally biased region" description="Basic and acidic residues" evidence="1">
    <location>
        <begin position="42"/>
        <end position="53"/>
    </location>
</feature>
<accession>A0A934QFN5</accession>
<dbReference type="Proteomes" id="UP000618733">
    <property type="component" value="Unassembled WGS sequence"/>
</dbReference>
<dbReference type="RefSeq" id="WP_200132911.1">
    <property type="nucleotide sequence ID" value="NZ_JAEHOI010000011.1"/>
</dbReference>
<gene>
    <name evidence="2" type="ORF">JD292_11630</name>
</gene>
<sequence>MSHKNHNDELREDRFEQEEKRQRERDEVFDETGGTTESLGSQDRRREEGDERG</sequence>
<name>A0A934QFN5_9MICO</name>
<protein>
    <submittedName>
        <fullName evidence="2">Uncharacterized protein</fullName>
    </submittedName>
</protein>
<dbReference type="AlphaFoldDB" id="A0A934QFN5"/>
<organism evidence="2 3">
    <name type="scientific">Leucobacter edaphi</name>
    <dbReference type="NCBI Taxonomy" id="2796472"/>
    <lineage>
        <taxon>Bacteria</taxon>
        <taxon>Bacillati</taxon>
        <taxon>Actinomycetota</taxon>
        <taxon>Actinomycetes</taxon>
        <taxon>Micrococcales</taxon>
        <taxon>Microbacteriaceae</taxon>
        <taxon>Leucobacter</taxon>
    </lineage>
</organism>
<proteinExistence type="predicted"/>
<evidence type="ECO:0000256" key="1">
    <source>
        <dbReference type="SAM" id="MobiDB-lite"/>
    </source>
</evidence>
<feature type="region of interest" description="Disordered" evidence="1">
    <location>
        <begin position="1"/>
        <end position="53"/>
    </location>
</feature>
<comment type="caution">
    <text evidence="2">The sequence shown here is derived from an EMBL/GenBank/DDBJ whole genome shotgun (WGS) entry which is preliminary data.</text>
</comment>
<dbReference type="EMBL" id="JAEHOI010000011">
    <property type="protein sequence ID" value="MBK0422722.1"/>
    <property type="molecule type" value="Genomic_DNA"/>
</dbReference>